<dbReference type="AlphaFoldDB" id="A0A162VUJ2"/>
<keyword evidence="4" id="KW-0597">Phosphoprotein</keyword>
<feature type="domain" description="Histidine kinase" evidence="9">
    <location>
        <begin position="491"/>
        <end position="705"/>
    </location>
</feature>
<dbReference type="InterPro" id="IPR035965">
    <property type="entry name" value="PAS-like_dom_sf"/>
</dbReference>
<dbReference type="GO" id="GO:0007234">
    <property type="term" value="P:osmosensory signaling via phosphorelay pathway"/>
    <property type="evidence" value="ECO:0007669"/>
    <property type="project" value="TreeGrafter"/>
</dbReference>
<feature type="transmembrane region" description="Helical" evidence="8">
    <location>
        <begin position="301"/>
        <end position="324"/>
    </location>
</feature>
<dbReference type="SMART" id="SM00388">
    <property type="entry name" value="HisKA"/>
    <property type="match status" value="1"/>
</dbReference>
<evidence type="ECO:0000256" key="6">
    <source>
        <dbReference type="ARBA" id="ARBA00022777"/>
    </source>
</evidence>
<protein>
    <recommendedName>
        <fullName evidence="3">histidine kinase</fullName>
        <ecNumber evidence="3">2.7.13.3</ecNumber>
    </recommendedName>
</protein>
<dbReference type="InterPro" id="IPR003661">
    <property type="entry name" value="HisK_dim/P_dom"/>
</dbReference>
<evidence type="ECO:0000256" key="1">
    <source>
        <dbReference type="ARBA" id="ARBA00000085"/>
    </source>
</evidence>
<dbReference type="Gene3D" id="3.30.565.10">
    <property type="entry name" value="Histidine kinase-like ATPase, C-terminal domain"/>
    <property type="match status" value="1"/>
</dbReference>
<dbReference type="InterPro" id="IPR050351">
    <property type="entry name" value="BphY/WalK/GraS-like"/>
</dbReference>
<keyword evidence="8" id="KW-1133">Transmembrane helix</keyword>
<evidence type="ECO:0000313" key="12">
    <source>
        <dbReference type="Proteomes" id="UP000185657"/>
    </source>
</evidence>
<keyword evidence="12" id="KW-1185">Reference proteome</keyword>
<dbReference type="OrthoDB" id="8552871at2"/>
<dbReference type="InterPro" id="IPR005467">
    <property type="entry name" value="His_kinase_dom"/>
</dbReference>
<dbReference type="KEGG" id="hyl:LPB072_06405"/>
<dbReference type="Pfam" id="PF00512">
    <property type="entry name" value="HisKA"/>
    <property type="match status" value="1"/>
</dbReference>
<keyword evidence="5" id="KW-0808">Transferase</keyword>
<dbReference type="Pfam" id="PF08447">
    <property type="entry name" value="PAS_3"/>
    <property type="match status" value="1"/>
</dbReference>
<evidence type="ECO:0000256" key="4">
    <source>
        <dbReference type="ARBA" id="ARBA00022553"/>
    </source>
</evidence>
<dbReference type="PRINTS" id="PR00344">
    <property type="entry name" value="BCTRLSENSOR"/>
</dbReference>
<dbReference type="Gene3D" id="1.10.287.130">
    <property type="match status" value="1"/>
</dbReference>
<dbReference type="CDD" id="cd12914">
    <property type="entry name" value="PDC1_DGC_like"/>
    <property type="match status" value="1"/>
</dbReference>
<name>A0A162VUJ2_9BURK</name>
<dbReference type="Proteomes" id="UP000185680">
    <property type="component" value="Chromosome"/>
</dbReference>
<evidence type="ECO:0000256" key="5">
    <source>
        <dbReference type="ARBA" id="ARBA00022679"/>
    </source>
</evidence>
<sequence>MGYNGVFANKEAVSTAGPDIVLLNSNWRSAVVLLFTVAALTMLWGLNQRSQDELRTQVLARAAHSSVQLADAMAGQVGAELALMDHALLDLRETLPDGQSDDHGLHKNTLDFLPDGLVSYLSLVSADGLVTYNSRGVGVGLDIGDRTHFLALQSGPDHLVIGAPVRANFDGEWLIPLGRPLYRNGQFAGAIYLLVSSERMGQRMGRLALDKEDVLVLANANGKLLARSVDYGAAMGKSVPPDRPFMQEGAAASGSYWQNSAVDQLPRVFGWHRLPGSGALIVVGLSESSVLAPVVDASNRSRWLTGTLSAVLLLGGLAVTWLLWRDGRSARAMHESEQLLKGAQGMAKLGHWSLDMRTGVNVWSEELHRIFGNAPDAHGLSVEAFLERVHPDDRQRLVAAMGEAAQAFGAMDIVHRIVMGDGRVKHVRAQCVFEGENGVAVRNRGAVQDITEVRVAQLALKEMNEKLEVRVEERTRELAALNNELEAFSYSVSHDLRTPLRSIHGFASLLEEESDKLSPDGRAHLRRIQDAARRMGLLISDLLTMAHQSRAVVNLQWVSLSELAQAVAQDVEREDPQRKVVWSIEPALWAWADPVLMRVVLQNLLGNAWKYSGQAAQAEISFEKVGQAHGMTEFCVRDNGAGFDMAFVDQLFQPFKRLHAHHEFEGTGVGLASVHRLVQRHGGTVRAEGKVGQGAAIYFTLPDAPDALAEQDVSQQG</sequence>
<dbReference type="CDD" id="cd12915">
    <property type="entry name" value="PDC2_DGC_like"/>
    <property type="match status" value="1"/>
</dbReference>
<dbReference type="STRING" id="1763535.LPB072_06405"/>
<keyword evidence="7 8" id="KW-0472">Membrane</keyword>
<evidence type="ECO:0000313" key="13">
    <source>
        <dbReference type="Proteomes" id="UP000185680"/>
    </source>
</evidence>
<dbReference type="Pfam" id="PF02518">
    <property type="entry name" value="HATPase_c"/>
    <property type="match status" value="1"/>
</dbReference>
<feature type="transmembrane region" description="Helical" evidence="8">
    <location>
        <begin position="27"/>
        <end position="46"/>
    </location>
</feature>
<evidence type="ECO:0000259" key="9">
    <source>
        <dbReference type="PROSITE" id="PS50109"/>
    </source>
</evidence>
<dbReference type="GO" id="GO:0030295">
    <property type="term" value="F:protein kinase activator activity"/>
    <property type="evidence" value="ECO:0007669"/>
    <property type="project" value="TreeGrafter"/>
</dbReference>
<comment type="catalytic activity">
    <reaction evidence="1">
        <text>ATP + protein L-histidine = ADP + protein N-phospho-L-histidine.</text>
        <dbReference type="EC" id="2.7.13.3"/>
    </reaction>
</comment>
<evidence type="ECO:0000256" key="8">
    <source>
        <dbReference type="SAM" id="Phobius"/>
    </source>
</evidence>
<reference evidence="11 12" key="1">
    <citation type="submission" date="2016-02" db="EMBL/GenBank/DDBJ databases">
        <title>Draft genome sequence of Hydrogenophaga sp. LPB0072.</title>
        <authorList>
            <person name="Shin S.-K."/>
            <person name="Yi H."/>
        </authorList>
    </citation>
    <scope>NUCLEOTIDE SEQUENCE [LARGE SCALE GENOMIC DNA]</scope>
    <source>
        <strain evidence="11 12">LPB0072</strain>
    </source>
</reference>
<evidence type="ECO:0000256" key="7">
    <source>
        <dbReference type="ARBA" id="ARBA00023136"/>
    </source>
</evidence>
<comment type="subcellular location">
    <subcellularLocation>
        <location evidence="2">Cell inner membrane</location>
        <topology evidence="2">Multi-pass membrane protein</topology>
    </subcellularLocation>
</comment>
<reference evidence="10 13" key="2">
    <citation type="submission" date="2016-10" db="EMBL/GenBank/DDBJ databases">
        <title>Hydorgenophaga sp. LPB0072 isolated from gastropod.</title>
        <authorList>
            <person name="Kim E."/>
            <person name="Yi H."/>
        </authorList>
    </citation>
    <scope>NUCLEOTIDE SEQUENCE [LARGE SCALE GENOMIC DNA]</scope>
    <source>
        <strain evidence="10 13">LPB0072</strain>
    </source>
</reference>
<dbReference type="CDD" id="cd00082">
    <property type="entry name" value="HisKA"/>
    <property type="match status" value="1"/>
</dbReference>
<dbReference type="EMBL" id="LVWD01000030">
    <property type="protein sequence ID" value="OAD40399.1"/>
    <property type="molecule type" value="Genomic_DNA"/>
</dbReference>
<dbReference type="InterPro" id="IPR004358">
    <property type="entry name" value="Sig_transdc_His_kin-like_C"/>
</dbReference>
<keyword evidence="6" id="KW-0418">Kinase</keyword>
<dbReference type="SMART" id="SM00387">
    <property type="entry name" value="HATPase_c"/>
    <property type="match status" value="1"/>
</dbReference>
<dbReference type="PANTHER" id="PTHR42878:SF15">
    <property type="entry name" value="BACTERIOPHYTOCHROME"/>
    <property type="match status" value="1"/>
</dbReference>
<dbReference type="PANTHER" id="PTHR42878">
    <property type="entry name" value="TWO-COMPONENT HISTIDINE KINASE"/>
    <property type="match status" value="1"/>
</dbReference>
<evidence type="ECO:0000313" key="10">
    <source>
        <dbReference type="EMBL" id="AOW12531.1"/>
    </source>
</evidence>
<proteinExistence type="predicted"/>
<dbReference type="Gene3D" id="3.30.450.20">
    <property type="entry name" value="PAS domain"/>
    <property type="match status" value="3"/>
</dbReference>
<dbReference type="SUPFAM" id="SSF47384">
    <property type="entry name" value="Homodimeric domain of signal transducing histidine kinase"/>
    <property type="match status" value="1"/>
</dbReference>
<keyword evidence="8" id="KW-0812">Transmembrane</keyword>
<dbReference type="Proteomes" id="UP000185657">
    <property type="component" value="Unassembled WGS sequence"/>
</dbReference>
<dbReference type="GO" id="GO:0000156">
    <property type="term" value="F:phosphorelay response regulator activity"/>
    <property type="evidence" value="ECO:0007669"/>
    <property type="project" value="TreeGrafter"/>
</dbReference>
<dbReference type="GO" id="GO:0005886">
    <property type="term" value="C:plasma membrane"/>
    <property type="evidence" value="ECO:0007669"/>
    <property type="project" value="UniProtKB-SubCell"/>
</dbReference>
<organism evidence="10 13">
    <name type="scientific">Hydrogenophaga crassostreae</name>
    <dbReference type="NCBI Taxonomy" id="1763535"/>
    <lineage>
        <taxon>Bacteria</taxon>
        <taxon>Pseudomonadati</taxon>
        <taxon>Pseudomonadota</taxon>
        <taxon>Betaproteobacteria</taxon>
        <taxon>Burkholderiales</taxon>
        <taxon>Comamonadaceae</taxon>
        <taxon>Hydrogenophaga</taxon>
    </lineage>
</organism>
<dbReference type="EMBL" id="CP017476">
    <property type="protein sequence ID" value="AOW12531.1"/>
    <property type="molecule type" value="Genomic_DNA"/>
</dbReference>
<dbReference type="SUPFAM" id="SSF55785">
    <property type="entry name" value="PYP-like sensor domain (PAS domain)"/>
    <property type="match status" value="1"/>
</dbReference>
<accession>A0A162VUJ2</accession>
<evidence type="ECO:0000256" key="2">
    <source>
        <dbReference type="ARBA" id="ARBA00004429"/>
    </source>
</evidence>
<dbReference type="InterPro" id="IPR036890">
    <property type="entry name" value="HATPase_C_sf"/>
</dbReference>
<evidence type="ECO:0000256" key="3">
    <source>
        <dbReference type="ARBA" id="ARBA00012438"/>
    </source>
</evidence>
<gene>
    <name evidence="10" type="ORF">LPB072_06405</name>
    <name evidence="11" type="ORF">LPB72_15890</name>
</gene>
<dbReference type="PROSITE" id="PS50109">
    <property type="entry name" value="HIS_KIN"/>
    <property type="match status" value="1"/>
</dbReference>
<dbReference type="EC" id="2.7.13.3" evidence="3"/>
<dbReference type="SUPFAM" id="SSF55874">
    <property type="entry name" value="ATPase domain of HSP90 chaperone/DNA topoisomerase II/histidine kinase"/>
    <property type="match status" value="1"/>
</dbReference>
<dbReference type="CDD" id="cd00130">
    <property type="entry name" value="PAS"/>
    <property type="match status" value="1"/>
</dbReference>
<dbReference type="FunFam" id="3.30.565.10:FF:000006">
    <property type="entry name" value="Sensor histidine kinase WalK"/>
    <property type="match status" value="1"/>
</dbReference>
<dbReference type="Gene3D" id="2.10.70.100">
    <property type="match status" value="1"/>
</dbReference>
<dbReference type="InterPro" id="IPR036097">
    <property type="entry name" value="HisK_dim/P_sf"/>
</dbReference>
<dbReference type="InterPro" id="IPR000014">
    <property type="entry name" value="PAS"/>
</dbReference>
<dbReference type="InterPro" id="IPR013655">
    <property type="entry name" value="PAS_fold_3"/>
</dbReference>
<dbReference type="GO" id="GO:0000155">
    <property type="term" value="F:phosphorelay sensor kinase activity"/>
    <property type="evidence" value="ECO:0007669"/>
    <property type="project" value="InterPro"/>
</dbReference>
<evidence type="ECO:0000313" key="11">
    <source>
        <dbReference type="EMBL" id="OAD40399.1"/>
    </source>
</evidence>
<dbReference type="InterPro" id="IPR003594">
    <property type="entry name" value="HATPase_dom"/>
</dbReference>